<dbReference type="PANTHER" id="PTHR31001">
    <property type="entry name" value="UNCHARACTERIZED TRANSCRIPTIONAL REGULATORY PROTEIN"/>
    <property type="match status" value="1"/>
</dbReference>
<dbReference type="InterPro" id="IPR007219">
    <property type="entry name" value="XnlR_reg_dom"/>
</dbReference>
<evidence type="ECO:0000256" key="6">
    <source>
        <dbReference type="ARBA" id="ARBA00023242"/>
    </source>
</evidence>
<evidence type="ECO:0000256" key="4">
    <source>
        <dbReference type="ARBA" id="ARBA00023125"/>
    </source>
</evidence>
<dbReference type="Pfam" id="PF04082">
    <property type="entry name" value="Fungal_trans"/>
    <property type="match status" value="1"/>
</dbReference>
<comment type="caution">
    <text evidence="9">The sequence shown here is derived from an EMBL/GenBank/DDBJ whole genome shotgun (WGS) entry which is preliminary data.</text>
</comment>
<keyword evidence="2" id="KW-0479">Metal-binding</keyword>
<evidence type="ECO:0000256" key="5">
    <source>
        <dbReference type="ARBA" id="ARBA00023163"/>
    </source>
</evidence>
<sequence length="953" mass="107357">MLFGFCIVHLFNSGMPNSYIHTRIIPRGSRNKERERFCGLGRVSLIISHSQLFWGRSWLSTLPYPVADIATSQGFALSNTHTHPHKVGIIPPKFIPKDILLESTVLAKRLIYRAEMSQESAAFPSSFAPALGSASEAEKHARSTGETTSSHAPHSKPRSCVTCRSRKVRCDKKSPCSNCRRANIACVLPSIDHQPRWARRLQQGPSGDVMNRLRSLENLVKHLSTQLEEANVAASASGNSPGLIPAGDGNSADSNDQANSQFAKPSKGQMKAQFGRLVVEDLNRSRYLGNGFWSRMNDELNELKMDAEELNAEEIESSDDETSFGKTPSTQELERSPLERNSFIFRHNLIPASPDLREFHPLPSQIPFILDVYSENVNTIAQCVHMPTVTKMIRELRGDMTRLTPVNEALMFSIYYAAVTSMEDDEIMMNFGCTKQELNMKYRLGLEHALAKADFLNTPDLVLVQAFANFLALLRLYDSPRFVWMMTGLAIRMAVSLGLHRDGSNFPNLCPYAVEMRRRIWWSLCMLDVRTSEDQGTEFTITEGSFDTKPPSNINNSDIGPDIKDIPAEREGLTDMSFPRMNAQTVVIVRKMMSNSARSSTIAEQSKLLHEIYQTTENVYLQYATESSIEYWLSVTIARLVTAKMTLFVYLPHLFSSPGEQLTGEIRAKLFICAIEIAEYNHALNSEPACRRWRWIYQTYTHWHAIVYILIELCRNIWSPLAERAWVALHSAWLIPPQSQINPNTQFCFPLRKLMSKAQRHRRNEVIRLRSNTQAATSLEEEHTRIPLPSSPEIVSDGSESSLQRWRQLFKEPKLNETGTLENSISLQSDLKPISISAFPSIPSSIGHDPSGTNFTGNKQLNPRLSTQHDYLPGQVDQIIQQPYVPLEDLSSDRPDGEPFGPGIIPWLWSEESPPGINADPLDKGMELDDIDWYGWVDSAKGMQWDGGPNGGI</sequence>
<feature type="region of interest" description="Disordered" evidence="7">
    <location>
        <begin position="312"/>
        <end position="337"/>
    </location>
</feature>
<evidence type="ECO:0000256" key="1">
    <source>
        <dbReference type="ARBA" id="ARBA00004123"/>
    </source>
</evidence>
<dbReference type="OrthoDB" id="3989227at2759"/>
<dbReference type="SMART" id="SM00066">
    <property type="entry name" value="GAL4"/>
    <property type="match status" value="1"/>
</dbReference>
<name>A0A1V6TW43_9EURO</name>
<dbReference type="AlphaFoldDB" id="A0A1V6TW43"/>
<dbReference type="CDD" id="cd00067">
    <property type="entry name" value="GAL4"/>
    <property type="match status" value="1"/>
</dbReference>
<feature type="compositionally biased region" description="Polar residues" evidence="7">
    <location>
        <begin position="251"/>
        <end position="263"/>
    </location>
</feature>
<evidence type="ECO:0000256" key="7">
    <source>
        <dbReference type="SAM" id="MobiDB-lite"/>
    </source>
</evidence>
<feature type="region of interest" description="Disordered" evidence="7">
    <location>
        <begin position="541"/>
        <end position="561"/>
    </location>
</feature>
<dbReference type="PROSITE" id="PS50048">
    <property type="entry name" value="ZN2_CY6_FUNGAL_2"/>
    <property type="match status" value="1"/>
</dbReference>
<dbReference type="SUPFAM" id="SSF57701">
    <property type="entry name" value="Zn2/Cys6 DNA-binding domain"/>
    <property type="match status" value="1"/>
</dbReference>
<dbReference type="Pfam" id="PF00172">
    <property type="entry name" value="Zn_clus"/>
    <property type="match status" value="1"/>
</dbReference>
<evidence type="ECO:0000313" key="9">
    <source>
        <dbReference type="EMBL" id="OQE30120.1"/>
    </source>
</evidence>
<dbReference type="GO" id="GO:0000981">
    <property type="term" value="F:DNA-binding transcription factor activity, RNA polymerase II-specific"/>
    <property type="evidence" value="ECO:0007669"/>
    <property type="project" value="InterPro"/>
</dbReference>
<evidence type="ECO:0000256" key="2">
    <source>
        <dbReference type="ARBA" id="ARBA00022723"/>
    </source>
</evidence>
<comment type="subcellular location">
    <subcellularLocation>
        <location evidence="1">Nucleus</location>
    </subcellularLocation>
</comment>
<evidence type="ECO:0000313" key="10">
    <source>
        <dbReference type="Proteomes" id="UP000191285"/>
    </source>
</evidence>
<dbReference type="CDD" id="cd12148">
    <property type="entry name" value="fungal_TF_MHR"/>
    <property type="match status" value="1"/>
</dbReference>
<dbReference type="EMBL" id="MLKD01000002">
    <property type="protein sequence ID" value="OQE30120.1"/>
    <property type="molecule type" value="Genomic_DNA"/>
</dbReference>
<gene>
    <name evidence="9" type="ORF">PENSTE_c002G08328</name>
</gene>
<reference evidence="10" key="1">
    <citation type="journal article" date="2017" name="Nat. Microbiol.">
        <title>Global analysis of biosynthetic gene clusters reveals vast potential of secondary metabolite production in Penicillium species.</title>
        <authorList>
            <person name="Nielsen J.C."/>
            <person name="Grijseels S."/>
            <person name="Prigent S."/>
            <person name="Ji B."/>
            <person name="Dainat J."/>
            <person name="Nielsen K.F."/>
            <person name="Frisvad J.C."/>
            <person name="Workman M."/>
            <person name="Nielsen J."/>
        </authorList>
    </citation>
    <scope>NUCLEOTIDE SEQUENCE [LARGE SCALE GENOMIC DNA]</scope>
    <source>
        <strain evidence="10">IBT 24891</strain>
    </source>
</reference>
<keyword evidence="6" id="KW-0539">Nucleus</keyword>
<dbReference type="GO" id="GO:0006351">
    <property type="term" value="P:DNA-templated transcription"/>
    <property type="evidence" value="ECO:0007669"/>
    <property type="project" value="InterPro"/>
</dbReference>
<dbReference type="GO" id="GO:0008270">
    <property type="term" value="F:zinc ion binding"/>
    <property type="evidence" value="ECO:0007669"/>
    <property type="project" value="InterPro"/>
</dbReference>
<keyword evidence="5" id="KW-0804">Transcription</keyword>
<feature type="region of interest" description="Disordered" evidence="7">
    <location>
        <begin position="778"/>
        <end position="797"/>
    </location>
</feature>
<dbReference type="Proteomes" id="UP000191285">
    <property type="component" value="Unassembled WGS sequence"/>
</dbReference>
<organism evidence="9 10">
    <name type="scientific">Penicillium steckii</name>
    <dbReference type="NCBI Taxonomy" id="303698"/>
    <lineage>
        <taxon>Eukaryota</taxon>
        <taxon>Fungi</taxon>
        <taxon>Dikarya</taxon>
        <taxon>Ascomycota</taxon>
        <taxon>Pezizomycotina</taxon>
        <taxon>Eurotiomycetes</taxon>
        <taxon>Eurotiomycetidae</taxon>
        <taxon>Eurotiales</taxon>
        <taxon>Aspergillaceae</taxon>
        <taxon>Penicillium</taxon>
    </lineage>
</organism>
<dbReference type="PANTHER" id="PTHR31001:SF50">
    <property type="entry name" value="ZN(II)2CYS6 TRANSCRIPTION FACTOR (EUROFUNG)"/>
    <property type="match status" value="1"/>
</dbReference>
<feature type="compositionally biased region" description="Acidic residues" evidence="7">
    <location>
        <begin position="312"/>
        <end position="322"/>
    </location>
</feature>
<keyword evidence="3" id="KW-0805">Transcription regulation</keyword>
<feature type="region of interest" description="Disordered" evidence="7">
    <location>
        <begin position="134"/>
        <end position="158"/>
    </location>
</feature>
<evidence type="ECO:0000256" key="3">
    <source>
        <dbReference type="ARBA" id="ARBA00023015"/>
    </source>
</evidence>
<dbReference type="GO" id="GO:0003677">
    <property type="term" value="F:DNA binding"/>
    <property type="evidence" value="ECO:0007669"/>
    <property type="project" value="UniProtKB-KW"/>
</dbReference>
<feature type="compositionally biased region" description="Polar residues" evidence="7">
    <location>
        <begin position="541"/>
        <end position="558"/>
    </location>
</feature>
<keyword evidence="4" id="KW-0238">DNA-binding</keyword>
<dbReference type="InterPro" id="IPR050613">
    <property type="entry name" value="Sec_Metabolite_Reg"/>
</dbReference>
<keyword evidence="10" id="KW-1185">Reference proteome</keyword>
<accession>A0A1V6TW43</accession>
<feature type="domain" description="Zn(2)-C6 fungal-type" evidence="8">
    <location>
        <begin position="159"/>
        <end position="188"/>
    </location>
</feature>
<proteinExistence type="predicted"/>
<dbReference type="STRING" id="303698.A0A1V6TW43"/>
<dbReference type="Gene3D" id="4.10.240.10">
    <property type="entry name" value="Zn(2)-C6 fungal-type DNA-binding domain"/>
    <property type="match status" value="1"/>
</dbReference>
<dbReference type="PROSITE" id="PS00463">
    <property type="entry name" value="ZN2_CY6_FUNGAL_1"/>
    <property type="match status" value="1"/>
</dbReference>
<dbReference type="InterPro" id="IPR036864">
    <property type="entry name" value="Zn2-C6_fun-type_DNA-bd_sf"/>
</dbReference>
<dbReference type="SMART" id="SM00906">
    <property type="entry name" value="Fungal_trans"/>
    <property type="match status" value="1"/>
</dbReference>
<feature type="region of interest" description="Disordered" evidence="7">
    <location>
        <begin position="231"/>
        <end position="270"/>
    </location>
</feature>
<evidence type="ECO:0000259" key="8">
    <source>
        <dbReference type="PROSITE" id="PS50048"/>
    </source>
</evidence>
<dbReference type="GO" id="GO:0005634">
    <property type="term" value="C:nucleus"/>
    <property type="evidence" value="ECO:0007669"/>
    <property type="project" value="UniProtKB-SubCell"/>
</dbReference>
<protein>
    <recommendedName>
        <fullName evidence="8">Zn(2)-C6 fungal-type domain-containing protein</fullName>
    </recommendedName>
</protein>
<dbReference type="InterPro" id="IPR001138">
    <property type="entry name" value="Zn2Cys6_DnaBD"/>
</dbReference>
<feature type="compositionally biased region" description="Polar residues" evidence="7">
    <location>
        <begin position="231"/>
        <end position="240"/>
    </location>
</feature>